<dbReference type="SMART" id="SM00271">
    <property type="entry name" value="DnaJ"/>
    <property type="match status" value="1"/>
</dbReference>
<dbReference type="Gene3D" id="1.10.287.110">
    <property type="entry name" value="DnaJ domain"/>
    <property type="match status" value="1"/>
</dbReference>
<dbReference type="PRINTS" id="PR00625">
    <property type="entry name" value="JDOMAIN"/>
</dbReference>
<sequence length="235" mass="27076">MVWTTTASSSICQCAWSAVNRRSDSQVGWRGRRRVVSVRASSQQSPYEILGVSRTANEREIKQAYRKLALKFHPDVNKSVSISLLLPDAEQKFLAIKNAYQVLLDRQSRSQYDSRQYASKNKKSYAWDTSKKQQDDFYGLEDFFRDLQADFEKAEKSGKSKSLWEELAEIGEDFVEFLEKELNIDNEEERKPNNVEDPYSAEGTRSSAANKEQEKSTTEDEIEDLLAKMKKEMGL</sequence>
<evidence type="ECO:0000259" key="2">
    <source>
        <dbReference type="PROSITE" id="PS50076"/>
    </source>
</evidence>
<dbReference type="OMA" id="NWEASVS"/>
<accession>A0A8T2SSX9</accession>
<dbReference type="CDD" id="cd06257">
    <property type="entry name" value="DnaJ"/>
    <property type="match status" value="1"/>
</dbReference>
<dbReference type="OrthoDB" id="10250354at2759"/>
<dbReference type="Proteomes" id="UP000825935">
    <property type="component" value="Chromosome 17"/>
</dbReference>
<dbReference type="SUPFAM" id="SSF46565">
    <property type="entry name" value="Chaperone J-domain"/>
    <property type="match status" value="1"/>
</dbReference>
<evidence type="ECO:0000256" key="1">
    <source>
        <dbReference type="SAM" id="MobiDB-lite"/>
    </source>
</evidence>
<feature type="compositionally biased region" description="Basic and acidic residues" evidence="1">
    <location>
        <begin position="183"/>
        <end position="194"/>
    </location>
</feature>
<evidence type="ECO:0000313" key="3">
    <source>
        <dbReference type="EMBL" id="KAH7372631.1"/>
    </source>
</evidence>
<dbReference type="Pfam" id="PF00226">
    <property type="entry name" value="DnaJ"/>
    <property type="match status" value="1"/>
</dbReference>
<proteinExistence type="predicted"/>
<evidence type="ECO:0000313" key="4">
    <source>
        <dbReference type="Proteomes" id="UP000825935"/>
    </source>
</evidence>
<name>A0A8T2SSX9_CERRI</name>
<dbReference type="PROSITE" id="PS50076">
    <property type="entry name" value="DNAJ_2"/>
    <property type="match status" value="1"/>
</dbReference>
<feature type="domain" description="J" evidence="2">
    <location>
        <begin position="45"/>
        <end position="116"/>
    </location>
</feature>
<reference evidence="3" key="1">
    <citation type="submission" date="2021-08" db="EMBL/GenBank/DDBJ databases">
        <title>WGS assembly of Ceratopteris richardii.</title>
        <authorList>
            <person name="Marchant D.B."/>
            <person name="Chen G."/>
            <person name="Jenkins J."/>
            <person name="Shu S."/>
            <person name="Leebens-Mack J."/>
            <person name="Grimwood J."/>
            <person name="Schmutz J."/>
            <person name="Soltis P."/>
            <person name="Soltis D."/>
            <person name="Chen Z.-H."/>
        </authorList>
    </citation>
    <scope>NUCLEOTIDE SEQUENCE</scope>
    <source>
        <strain evidence="3">Whitten #5841</strain>
        <tissue evidence="3">Leaf</tissue>
    </source>
</reference>
<dbReference type="EMBL" id="CM035422">
    <property type="protein sequence ID" value="KAH7372631.1"/>
    <property type="molecule type" value="Genomic_DNA"/>
</dbReference>
<gene>
    <name evidence="3" type="ORF">KP509_17G013800</name>
</gene>
<feature type="region of interest" description="Disordered" evidence="1">
    <location>
        <begin position="183"/>
        <end position="235"/>
    </location>
</feature>
<keyword evidence="4" id="KW-1185">Reference proteome</keyword>
<protein>
    <recommendedName>
        <fullName evidence="2">J domain-containing protein</fullName>
    </recommendedName>
</protein>
<comment type="caution">
    <text evidence="3">The sequence shown here is derived from an EMBL/GenBank/DDBJ whole genome shotgun (WGS) entry which is preliminary data.</text>
</comment>
<dbReference type="AlphaFoldDB" id="A0A8T2SSX9"/>
<dbReference type="InterPro" id="IPR001623">
    <property type="entry name" value="DnaJ_domain"/>
</dbReference>
<dbReference type="GO" id="GO:0051082">
    <property type="term" value="F:unfolded protein binding"/>
    <property type="evidence" value="ECO:0007669"/>
    <property type="project" value="TreeGrafter"/>
</dbReference>
<organism evidence="3 4">
    <name type="scientific">Ceratopteris richardii</name>
    <name type="common">Triangle waterfern</name>
    <dbReference type="NCBI Taxonomy" id="49495"/>
    <lineage>
        <taxon>Eukaryota</taxon>
        <taxon>Viridiplantae</taxon>
        <taxon>Streptophyta</taxon>
        <taxon>Embryophyta</taxon>
        <taxon>Tracheophyta</taxon>
        <taxon>Polypodiopsida</taxon>
        <taxon>Polypodiidae</taxon>
        <taxon>Polypodiales</taxon>
        <taxon>Pteridineae</taxon>
        <taxon>Pteridaceae</taxon>
        <taxon>Parkerioideae</taxon>
        <taxon>Ceratopteris</taxon>
    </lineage>
</organism>
<dbReference type="InterPro" id="IPR036869">
    <property type="entry name" value="J_dom_sf"/>
</dbReference>
<dbReference type="PANTHER" id="PTHR43096">
    <property type="entry name" value="DNAJ HOMOLOG 1, MITOCHONDRIAL-RELATED"/>
    <property type="match status" value="1"/>
</dbReference>
<dbReference type="GO" id="GO:0005737">
    <property type="term" value="C:cytoplasm"/>
    <property type="evidence" value="ECO:0007669"/>
    <property type="project" value="TreeGrafter"/>
</dbReference>
<dbReference type="GO" id="GO:0042026">
    <property type="term" value="P:protein refolding"/>
    <property type="evidence" value="ECO:0007669"/>
    <property type="project" value="TreeGrafter"/>
</dbReference>
<feature type="compositionally biased region" description="Basic and acidic residues" evidence="1">
    <location>
        <begin position="225"/>
        <end position="235"/>
    </location>
</feature>
<dbReference type="PANTHER" id="PTHR43096:SF58">
    <property type="entry name" value="CHAPERONE DNAJ-DOMAIN SUPERFAMILY PROTEIN"/>
    <property type="match status" value="1"/>
</dbReference>